<dbReference type="NCBIfam" id="TIGR01662">
    <property type="entry name" value="HAD-SF-IIIA"/>
    <property type="match status" value="1"/>
</dbReference>
<dbReference type="AlphaFoldDB" id="A0AA39R6G5"/>
<evidence type="ECO:0000313" key="2">
    <source>
        <dbReference type="EMBL" id="KAK0514685.1"/>
    </source>
</evidence>
<accession>A0AA39R6G5</accession>
<dbReference type="GO" id="GO:0006281">
    <property type="term" value="P:DNA repair"/>
    <property type="evidence" value="ECO:0007669"/>
    <property type="project" value="TreeGrafter"/>
</dbReference>
<evidence type="ECO:0000313" key="3">
    <source>
        <dbReference type="Proteomes" id="UP001166286"/>
    </source>
</evidence>
<dbReference type="InterPro" id="IPR006549">
    <property type="entry name" value="HAD-SF_hydro_IIIA"/>
</dbReference>
<dbReference type="InterPro" id="IPR027417">
    <property type="entry name" value="P-loop_NTPase"/>
</dbReference>
<feature type="region of interest" description="Disordered" evidence="1">
    <location>
        <begin position="1"/>
        <end position="22"/>
    </location>
</feature>
<dbReference type="GO" id="GO:0003690">
    <property type="term" value="F:double-stranded DNA binding"/>
    <property type="evidence" value="ECO:0007669"/>
    <property type="project" value="TreeGrafter"/>
</dbReference>
<gene>
    <name evidence="2" type="ORF">JMJ35_003302</name>
</gene>
<reference evidence="2" key="1">
    <citation type="submission" date="2023-03" db="EMBL/GenBank/DDBJ databases">
        <title>Complete genome of Cladonia borealis.</title>
        <authorList>
            <person name="Park H."/>
        </authorList>
    </citation>
    <scope>NUCLEOTIDE SEQUENCE</scope>
    <source>
        <strain evidence="2">ANT050790</strain>
    </source>
</reference>
<dbReference type="SUPFAM" id="SSF52540">
    <property type="entry name" value="P-loop containing nucleoside triphosphate hydrolases"/>
    <property type="match status" value="1"/>
</dbReference>
<dbReference type="InterPro" id="IPR013954">
    <property type="entry name" value="PNK3P"/>
</dbReference>
<evidence type="ECO:0000256" key="1">
    <source>
        <dbReference type="SAM" id="MobiDB-lite"/>
    </source>
</evidence>
<dbReference type="NCBIfam" id="TIGR01664">
    <property type="entry name" value="DNA-3'-Pase"/>
    <property type="match status" value="1"/>
</dbReference>
<comment type="caution">
    <text evidence="2">The sequence shown here is derived from an EMBL/GenBank/DDBJ whole genome shotgun (WGS) entry which is preliminary data.</text>
</comment>
<dbReference type="InterPro" id="IPR006551">
    <property type="entry name" value="Polynucleotide_phosphatase"/>
</dbReference>
<sequence length="442" mass="49541">MSTLREQGSLSPPPLKKRKFESTTTSKAVASFFTPTSKKDPDKIVWRVINRSLLLARYSPCTETIGPTVKRRKIAAFDLDSTLIQTTSGNIFAKDHTDWRWWHLSIPNVIKQLYTDGYALVVVTNQGSISLKDNPKTLKSDQRSLAAFKLKITAVFNHFDFPVLLLAACAQDGYRKPRTGMWDEVLEELDLNEGGGPDMQASFFVGDAGGRAARNGAKADHACSDRDFAANVGIEFKTPEEYFLHEEPLPFTRTFEPAALLSAASTTSTNTTSIIIEKKNSLDIILLCGSPGSGKSTFYWTKLKPLGYERINQDTLKTRDKCLKVASNLLAEKKLVAIDNTNADPETRAVWVQLAQKIGIPIRCVHFTASTKLCEHNDTVRALSTSYFNPEKRTILPHSAFVSFAARFKEPKPNEGFQDIVTVEFQFQGNDEQRQTWTKYWI</sequence>
<feature type="compositionally biased region" description="Polar residues" evidence="1">
    <location>
        <begin position="1"/>
        <end position="10"/>
    </location>
</feature>
<dbReference type="PANTHER" id="PTHR12083:SF9">
    <property type="entry name" value="BIFUNCTIONAL POLYNUCLEOTIDE PHOSPHATASE_KINASE"/>
    <property type="match status" value="1"/>
</dbReference>
<proteinExistence type="predicted"/>
<dbReference type="PANTHER" id="PTHR12083">
    <property type="entry name" value="BIFUNCTIONAL POLYNUCLEOTIDE PHOSPHATASE/KINASE"/>
    <property type="match status" value="1"/>
</dbReference>
<dbReference type="EMBL" id="JAFEKC020000005">
    <property type="protein sequence ID" value="KAK0514685.1"/>
    <property type="molecule type" value="Genomic_DNA"/>
</dbReference>
<dbReference type="Gene3D" id="3.40.50.1000">
    <property type="entry name" value="HAD superfamily/HAD-like"/>
    <property type="match status" value="1"/>
</dbReference>
<dbReference type="InterPro" id="IPR036412">
    <property type="entry name" value="HAD-like_sf"/>
</dbReference>
<dbReference type="InterPro" id="IPR023214">
    <property type="entry name" value="HAD_sf"/>
</dbReference>
<dbReference type="SUPFAM" id="SSF56784">
    <property type="entry name" value="HAD-like"/>
    <property type="match status" value="1"/>
</dbReference>
<dbReference type="Pfam" id="PF08645">
    <property type="entry name" value="PNK3P"/>
    <property type="match status" value="1"/>
</dbReference>
<dbReference type="Gene3D" id="3.40.50.300">
    <property type="entry name" value="P-loop containing nucleotide triphosphate hydrolases"/>
    <property type="match status" value="1"/>
</dbReference>
<dbReference type="FunFam" id="3.40.50.300:FF:002548">
    <property type="entry name" value="DNA kinase/phosphatase Pnk1"/>
    <property type="match status" value="1"/>
</dbReference>
<organism evidence="2 3">
    <name type="scientific">Cladonia borealis</name>
    <dbReference type="NCBI Taxonomy" id="184061"/>
    <lineage>
        <taxon>Eukaryota</taxon>
        <taxon>Fungi</taxon>
        <taxon>Dikarya</taxon>
        <taxon>Ascomycota</taxon>
        <taxon>Pezizomycotina</taxon>
        <taxon>Lecanoromycetes</taxon>
        <taxon>OSLEUM clade</taxon>
        <taxon>Lecanoromycetidae</taxon>
        <taxon>Lecanorales</taxon>
        <taxon>Lecanorineae</taxon>
        <taxon>Cladoniaceae</taxon>
        <taxon>Cladonia</taxon>
    </lineage>
</organism>
<dbReference type="Pfam" id="PF13671">
    <property type="entry name" value="AAA_33"/>
    <property type="match status" value="1"/>
</dbReference>
<dbReference type="GO" id="GO:0046404">
    <property type="term" value="F:ATP-dependent polydeoxyribonucleotide 5'-hydroxyl-kinase activity"/>
    <property type="evidence" value="ECO:0007669"/>
    <property type="project" value="TreeGrafter"/>
</dbReference>
<dbReference type="Proteomes" id="UP001166286">
    <property type="component" value="Unassembled WGS sequence"/>
</dbReference>
<name>A0AA39R6G5_9LECA</name>
<keyword evidence="3" id="KW-1185">Reference proteome</keyword>
<dbReference type="GO" id="GO:0046403">
    <property type="term" value="F:polynucleotide 3'-phosphatase activity"/>
    <property type="evidence" value="ECO:0007669"/>
    <property type="project" value="TreeGrafter"/>
</dbReference>
<protein>
    <submittedName>
        <fullName evidence="2">Uncharacterized protein</fullName>
    </submittedName>
</protein>